<reference evidence="1 2" key="1">
    <citation type="submission" date="2018-09" db="EMBL/GenBank/DDBJ databases">
        <title>Genomic Encyclopedia of Archaeal and Bacterial Type Strains, Phase II (KMG-II): from individual species to whole genera.</title>
        <authorList>
            <person name="Goeker M."/>
        </authorList>
    </citation>
    <scope>NUCLEOTIDE SEQUENCE [LARGE SCALE GENOMIC DNA]</scope>
    <source>
        <strain evidence="1 2">DSM 26283</strain>
    </source>
</reference>
<organism evidence="1 2">
    <name type="scientific">Ichthyenterobacterium magnum</name>
    <dbReference type="NCBI Taxonomy" id="1230530"/>
    <lineage>
        <taxon>Bacteria</taxon>
        <taxon>Pseudomonadati</taxon>
        <taxon>Bacteroidota</taxon>
        <taxon>Flavobacteriia</taxon>
        <taxon>Flavobacteriales</taxon>
        <taxon>Flavobacteriaceae</taxon>
        <taxon>Ichthyenterobacterium</taxon>
    </lineage>
</organism>
<name>A0A420DGR7_9FLAO</name>
<dbReference type="Proteomes" id="UP000284892">
    <property type="component" value="Unassembled WGS sequence"/>
</dbReference>
<evidence type="ECO:0000313" key="2">
    <source>
        <dbReference type="Proteomes" id="UP000284892"/>
    </source>
</evidence>
<comment type="caution">
    <text evidence="1">The sequence shown here is derived from an EMBL/GenBank/DDBJ whole genome shotgun (WGS) entry which is preliminary data.</text>
</comment>
<gene>
    <name evidence="1" type="ORF">BXY80_2187</name>
</gene>
<protein>
    <submittedName>
        <fullName evidence="1">Uncharacterized protein</fullName>
    </submittedName>
</protein>
<proteinExistence type="predicted"/>
<dbReference type="AlphaFoldDB" id="A0A420DGR7"/>
<dbReference type="EMBL" id="RAQJ01000004">
    <property type="protein sequence ID" value="RKE92269.1"/>
    <property type="molecule type" value="Genomic_DNA"/>
</dbReference>
<evidence type="ECO:0000313" key="1">
    <source>
        <dbReference type="EMBL" id="RKE92269.1"/>
    </source>
</evidence>
<keyword evidence="2" id="KW-1185">Reference proteome</keyword>
<accession>A0A420DGR7</accession>
<sequence>MAYNLIYIDDEIGKRDAFADSLTDNSDLEIKSYSPSNLGETRDLIFSNQELDGVILDLKLDGVKYEENTADYTAPSLATAIRSKIVENNFKNEFPIFLLTSQDNLEKYYKYDLTSHDLFDFLFFKQKLGEVNNYPQKIISILDAYKTIKEEGKKMNSILKVDLSGLINVNLPSKFYDSDSASVYDISKFVLKKIVLRQGILISEEVLAARLGVDIEASQDWEQLKVFFKHIKYDGIYSQVWNRWWSHKLVSYWREVFPKSPPLISLNATERVEIIKKQYNLPELKPATPIEKASGSKFWTVCKVYNKPLDVRDGILIEMLDSEPWHDKMYISLESILERDYKGKKISIHPSEIDRVNDLKEGY</sequence>